<sequence length="119" mass="13492">MLSLYILFSKCETTFTYDQETSTLTVNADSYYDYRKIDEICPGRTYTKAIFTGTYKRIESSTFANSRSLTTIEIGDNVEEIGLNVFVNCVSLREFIIPPNVRSIGKYCFKGCTGLTSIK</sequence>
<keyword evidence="2" id="KW-1185">Reference proteome</keyword>
<dbReference type="Proteomes" id="UP000001542">
    <property type="component" value="Unassembled WGS sequence"/>
</dbReference>
<dbReference type="KEGG" id="tva:4757200"/>
<accession>A2F6R6</accession>
<dbReference type="EMBL" id="DS113639">
    <property type="protein sequence ID" value="EAX99394.1"/>
    <property type="molecule type" value="Genomic_DNA"/>
</dbReference>
<protein>
    <recommendedName>
        <fullName evidence="3">Surface antigen BspA-like</fullName>
    </recommendedName>
</protein>
<dbReference type="InterPro" id="IPR026906">
    <property type="entry name" value="LRR_5"/>
</dbReference>
<reference evidence="1" key="2">
    <citation type="journal article" date="2007" name="Science">
        <title>Draft genome sequence of the sexually transmitted pathogen Trichomonas vaginalis.</title>
        <authorList>
            <person name="Carlton J.M."/>
            <person name="Hirt R.P."/>
            <person name="Silva J.C."/>
            <person name="Delcher A.L."/>
            <person name="Schatz M."/>
            <person name="Zhao Q."/>
            <person name="Wortman J.R."/>
            <person name="Bidwell S.L."/>
            <person name="Alsmark U.C.M."/>
            <person name="Besteiro S."/>
            <person name="Sicheritz-Ponten T."/>
            <person name="Noel C.J."/>
            <person name="Dacks J.B."/>
            <person name="Foster P.G."/>
            <person name="Simillion C."/>
            <person name="Van de Peer Y."/>
            <person name="Miranda-Saavedra D."/>
            <person name="Barton G.J."/>
            <person name="Westrop G.D."/>
            <person name="Mueller S."/>
            <person name="Dessi D."/>
            <person name="Fiori P.L."/>
            <person name="Ren Q."/>
            <person name="Paulsen I."/>
            <person name="Zhang H."/>
            <person name="Bastida-Corcuera F.D."/>
            <person name="Simoes-Barbosa A."/>
            <person name="Brown M.T."/>
            <person name="Hayes R.D."/>
            <person name="Mukherjee M."/>
            <person name="Okumura C.Y."/>
            <person name="Schneider R."/>
            <person name="Smith A.J."/>
            <person name="Vanacova S."/>
            <person name="Villalvazo M."/>
            <person name="Haas B.J."/>
            <person name="Pertea M."/>
            <person name="Feldblyum T.V."/>
            <person name="Utterback T.R."/>
            <person name="Shu C.L."/>
            <person name="Osoegawa K."/>
            <person name="de Jong P.J."/>
            <person name="Hrdy I."/>
            <person name="Horvathova L."/>
            <person name="Zubacova Z."/>
            <person name="Dolezal P."/>
            <person name="Malik S.B."/>
            <person name="Logsdon J.M. Jr."/>
            <person name="Henze K."/>
            <person name="Gupta A."/>
            <person name="Wang C.C."/>
            <person name="Dunne R.L."/>
            <person name="Upcroft J.A."/>
            <person name="Upcroft P."/>
            <person name="White O."/>
            <person name="Salzberg S.L."/>
            <person name="Tang P."/>
            <person name="Chiu C.-H."/>
            <person name="Lee Y.-S."/>
            <person name="Embley T.M."/>
            <person name="Coombs G.H."/>
            <person name="Mottram J.C."/>
            <person name="Tachezy J."/>
            <person name="Fraser-Liggett C.M."/>
            <person name="Johnson P.J."/>
        </authorList>
    </citation>
    <scope>NUCLEOTIDE SEQUENCE [LARGE SCALE GENOMIC DNA]</scope>
    <source>
        <strain evidence="1">G3</strain>
    </source>
</reference>
<dbReference type="AlphaFoldDB" id="A2F6R6"/>
<dbReference type="VEuPathDB" id="TrichDB:TVAGG3_0701580"/>
<dbReference type="InParanoid" id="A2F6R6"/>
<organism evidence="1 2">
    <name type="scientific">Trichomonas vaginalis (strain ATCC PRA-98 / G3)</name>
    <dbReference type="NCBI Taxonomy" id="412133"/>
    <lineage>
        <taxon>Eukaryota</taxon>
        <taxon>Metamonada</taxon>
        <taxon>Parabasalia</taxon>
        <taxon>Trichomonadida</taxon>
        <taxon>Trichomonadidae</taxon>
        <taxon>Trichomonas</taxon>
    </lineage>
</organism>
<gene>
    <name evidence="1" type="ORF">TVAG_043020</name>
</gene>
<dbReference type="Gene3D" id="3.80.10.10">
    <property type="entry name" value="Ribonuclease Inhibitor"/>
    <property type="match status" value="1"/>
</dbReference>
<proteinExistence type="predicted"/>
<dbReference type="STRING" id="5722.A2F6R6"/>
<dbReference type="InterPro" id="IPR032675">
    <property type="entry name" value="LRR_dom_sf"/>
</dbReference>
<dbReference type="OrthoDB" id="1055097at2759"/>
<evidence type="ECO:0008006" key="3">
    <source>
        <dbReference type="Google" id="ProtNLM"/>
    </source>
</evidence>
<reference evidence="1" key="1">
    <citation type="submission" date="2006-10" db="EMBL/GenBank/DDBJ databases">
        <authorList>
            <person name="Amadeo P."/>
            <person name="Zhao Q."/>
            <person name="Wortman J."/>
            <person name="Fraser-Liggett C."/>
            <person name="Carlton J."/>
        </authorList>
    </citation>
    <scope>NUCLEOTIDE SEQUENCE</scope>
    <source>
        <strain evidence="1">G3</strain>
    </source>
</reference>
<dbReference type="RefSeq" id="XP_001312324.1">
    <property type="nucleotide sequence ID" value="XM_001312323.1"/>
</dbReference>
<dbReference type="SUPFAM" id="SSF52058">
    <property type="entry name" value="L domain-like"/>
    <property type="match status" value="1"/>
</dbReference>
<evidence type="ECO:0000313" key="1">
    <source>
        <dbReference type="EMBL" id="EAX99394.1"/>
    </source>
</evidence>
<dbReference type="Pfam" id="PF13306">
    <property type="entry name" value="LRR_5"/>
    <property type="match status" value="1"/>
</dbReference>
<evidence type="ECO:0000313" key="2">
    <source>
        <dbReference type="Proteomes" id="UP000001542"/>
    </source>
</evidence>
<name>A2F6R6_TRIV3</name>